<protein>
    <submittedName>
        <fullName evidence="1">DUF4318 domain-containing protein</fullName>
    </submittedName>
</protein>
<evidence type="ECO:0000313" key="1">
    <source>
        <dbReference type="EMBL" id="MDZ5035461.1"/>
    </source>
</evidence>
<dbReference type="Proteomes" id="UP001289066">
    <property type="component" value="Unassembled WGS sequence"/>
</dbReference>
<dbReference type="EMBL" id="WNVG01001671">
    <property type="protein sequence ID" value="MDZ5035461.1"/>
    <property type="molecule type" value="Genomic_DNA"/>
</dbReference>
<dbReference type="AlphaFoldDB" id="A0AAW9J7P2"/>
<comment type="caution">
    <text evidence="1">The sequence shown here is derived from an EMBL/GenBank/DDBJ whole genome shotgun (WGS) entry which is preliminary data.</text>
</comment>
<evidence type="ECO:0000313" key="2">
    <source>
        <dbReference type="Proteomes" id="UP001289066"/>
    </source>
</evidence>
<reference evidence="1" key="1">
    <citation type="submission" date="2019-11" db="EMBL/GenBank/DDBJ databases">
        <title>Characterization of Clostridium perfringens isolates from swine manure treated agricultural soils.</title>
        <authorList>
            <person name="Wushke S.T."/>
        </authorList>
    </citation>
    <scope>NUCLEOTIDE SEQUENCE</scope>
    <source>
        <strain evidence="1">X15</strain>
    </source>
</reference>
<sequence>MSLSKVAKELNGVTSFKNRTLAIDLKSKPKTKEEFFQILERHCSTSNISLEYIEKDLPAIVKMNGVLNKAEISYYYDLTGVLVYAIKITEL</sequence>
<gene>
    <name evidence="1" type="ORF">GNF81_22545</name>
</gene>
<organism evidence="1 2">
    <name type="scientific">Clostridium perfringens</name>
    <dbReference type="NCBI Taxonomy" id="1502"/>
    <lineage>
        <taxon>Bacteria</taxon>
        <taxon>Bacillati</taxon>
        <taxon>Bacillota</taxon>
        <taxon>Clostridia</taxon>
        <taxon>Eubacteriales</taxon>
        <taxon>Clostridiaceae</taxon>
        <taxon>Clostridium</taxon>
    </lineage>
</organism>
<name>A0AAW9J7P2_CLOPF</name>
<proteinExistence type="predicted"/>
<accession>A0AAW9J7P2</accession>